<dbReference type="PANTHER" id="PTHR46093:SF18">
    <property type="entry name" value="FIBRONECTIN TYPE-III DOMAIN-CONTAINING PROTEIN"/>
    <property type="match status" value="1"/>
</dbReference>
<feature type="compositionally biased region" description="Pro residues" evidence="3">
    <location>
        <begin position="495"/>
        <end position="509"/>
    </location>
</feature>
<dbReference type="Gene3D" id="2.120.10.80">
    <property type="entry name" value="Kelch-type beta propeller"/>
    <property type="match status" value="3"/>
</dbReference>
<keyword evidence="2" id="KW-0677">Repeat</keyword>
<dbReference type="Proteomes" id="UP001190700">
    <property type="component" value="Unassembled WGS sequence"/>
</dbReference>
<evidence type="ECO:0008006" key="6">
    <source>
        <dbReference type="Google" id="ProtNLM"/>
    </source>
</evidence>
<dbReference type="AlphaFoldDB" id="A0AAE0BRC8"/>
<evidence type="ECO:0000313" key="4">
    <source>
        <dbReference type="EMBL" id="KAK3241376.1"/>
    </source>
</evidence>
<dbReference type="PANTHER" id="PTHR46093">
    <property type="entry name" value="ACYL-COA-BINDING DOMAIN-CONTAINING PROTEIN 5"/>
    <property type="match status" value="1"/>
</dbReference>
<feature type="region of interest" description="Disordered" evidence="3">
    <location>
        <begin position="486"/>
        <end position="509"/>
    </location>
</feature>
<keyword evidence="1" id="KW-0880">Kelch repeat</keyword>
<dbReference type="EMBL" id="LGRX02033405">
    <property type="protein sequence ID" value="KAK3241376.1"/>
    <property type="molecule type" value="Genomic_DNA"/>
</dbReference>
<evidence type="ECO:0000256" key="3">
    <source>
        <dbReference type="SAM" id="MobiDB-lite"/>
    </source>
</evidence>
<protein>
    <recommendedName>
        <fullName evidence="6">Galactose oxidase</fullName>
    </recommendedName>
</protein>
<dbReference type="InterPro" id="IPR015915">
    <property type="entry name" value="Kelch-typ_b-propeller"/>
</dbReference>
<proteinExistence type="predicted"/>
<evidence type="ECO:0000313" key="5">
    <source>
        <dbReference type="Proteomes" id="UP001190700"/>
    </source>
</evidence>
<comment type="caution">
    <text evidence="4">The sequence shown here is derived from an EMBL/GenBank/DDBJ whole genome shotgun (WGS) entry which is preliminary data.</text>
</comment>
<gene>
    <name evidence="4" type="ORF">CYMTET_48854</name>
</gene>
<evidence type="ECO:0000256" key="2">
    <source>
        <dbReference type="ARBA" id="ARBA00022737"/>
    </source>
</evidence>
<dbReference type="Pfam" id="PF24681">
    <property type="entry name" value="Kelch_KLHDC2_KLHL20_DRC7"/>
    <property type="match status" value="1"/>
</dbReference>
<keyword evidence="5" id="KW-1185">Reference proteome</keyword>
<sequence>MKANAFCTEYFQWARITPANNQSPTPRWGHTATLVSRGNALGLLVIGGFVQGSSEPSPEVWHLSLSHIRWKNWPEIRFSGSSTSFFSLETKPEEQSCRVALHTTVLAGSNTIIVFGGRGVQSPSPVNGLYMLDTEADTMSWTSPKTFGDIPSPRENHSATMISSSAMAVVGGWDGKKWLNDIFILDVENMSWTRIRMDPAVLPPLSEHTTLLFDWRVAIAGGTGAQGANSSIWLWDTVTMECKPFKNPLPSALTAHTTTSIGPYIFIFGGVITDLVGSGGDRANISVGFNEKLTVLRRDTLEKVQADVDPGMLPTVRAHHSATAISSSALLVFGGCNKSEVFNELWVLHLPAPRAGQSGAEVKPPSKSFRLQLSGLEVGYPGEEKKLHPAFLSGETRTKRIVQVRQERAVVRETVLGLKKRLSQQEEGLANANRVTREQTDWLELEVERLSTGVGDLEDRCKFLEEDQRRRREEVAFLRRSMAEASGMPLEAPSQSPPQAPPANPVAYI</sequence>
<accession>A0AAE0BRC8</accession>
<reference evidence="4 5" key="1">
    <citation type="journal article" date="2015" name="Genome Biol. Evol.">
        <title>Comparative Genomics of a Bacterivorous Green Alga Reveals Evolutionary Causalities and Consequences of Phago-Mixotrophic Mode of Nutrition.</title>
        <authorList>
            <person name="Burns J.A."/>
            <person name="Paasch A."/>
            <person name="Narechania A."/>
            <person name="Kim E."/>
        </authorList>
    </citation>
    <scope>NUCLEOTIDE SEQUENCE [LARGE SCALE GENOMIC DNA]</scope>
    <source>
        <strain evidence="4 5">PLY_AMNH</strain>
    </source>
</reference>
<organism evidence="4 5">
    <name type="scientific">Cymbomonas tetramitiformis</name>
    <dbReference type="NCBI Taxonomy" id="36881"/>
    <lineage>
        <taxon>Eukaryota</taxon>
        <taxon>Viridiplantae</taxon>
        <taxon>Chlorophyta</taxon>
        <taxon>Pyramimonadophyceae</taxon>
        <taxon>Pyramimonadales</taxon>
        <taxon>Pyramimonadaceae</taxon>
        <taxon>Cymbomonas</taxon>
    </lineage>
</organism>
<dbReference type="SUPFAM" id="SSF117281">
    <property type="entry name" value="Kelch motif"/>
    <property type="match status" value="2"/>
</dbReference>
<name>A0AAE0BRC8_9CHLO</name>
<evidence type="ECO:0000256" key="1">
    <source>
        <dbReference type="ARBA" id="ARBA00022441"/>
    </source>
</evidence>